<dbReference type="Proteomes" id="UP001431926">
    <property type="component" value="Chromosome"/>
</dbReference>
<dbReference type="Pfam" id="PF25021">
    <property type="entry name" value="TEN_NHL"/>
    <property type="match status" value="4"/>
</dbReference>
<feature type="repeat" description="NHL" evidence="2">
    <location>
        <begin position="147"/>
        <end position="183"/>
    </location>
</feature>
<accession>A0ABZ1ZVS3</accession>
<protein>
    <submittedName>
        <fullName evidence="5">RICIN domain-containing protein</fullName>
    </submittedName>
</protein>
<dbReference type="InterPro" id="IPR000772">
    <property type="entry name" value="Ricin_B_lectin"/>
</dbReference>
<feature type="domain" description="Teneurin NHL" evidence="4">
    <location>
        <begin position="198"/>
        <end position="249"/>
    </location>
</feature>
<reference evidence="5" key="1">
    <citation type="submission" date="2022-10" db="EMBL/GenBank/DDBJ databases">
        <title>The complete genomes of actinobacterial strains from the NBC collection.</title>
        <authorList>
            <person name="Joergensen T.S."/>
            <person name="Alvarez Arevalo M."/>
            <person name="Sterndorff E.B."/>
            <person name="Faurdal D."/>
            <person name="Vuksanovic O."/>
            <person name="Mourched A.-S."/>
            <person name="Charusanti P."/>
            <person name="Shaw S."/>
            <person name="Blin K."/>
            <person name="Weber T."/>
        </authorList>
    </citation>
    <scope>NUCLEOTIDE SEQUENCE</scope>
    <source>
        <strain evidence="5">NBC_01436</strain>
    </source>
</reference>
<keyword evidence="1" id="KW-0677">Repeat</keyword>
<feature type="domain" description="Ricin B lectin" evidence="3">
    <location>
        <begin position="397"/>
        <end position="483"/>
    </location>
</feature>
<dbReference type="RefSeq" id="WP_329359174.1">
    <property type="nucleotide sequence ID" value="NZ_CP108640.1"/>
</dbReference>
<dbReference type="SUPFAM" id="SSF101898">
    <property type="entry name" value="NHL repeat"/>
    <property type="match status" value="1"/>
</dbReference>
<evidence type="ECO:0000259" key="3">
    <source>
        <dbReference type="Pfam" id="PF14200"/>
    </source>
</evidence>
<dbReference type="InterPro" id="IPR001258">
    <property type="entry name" value="NHL_repeat"/>
</dbReference>
<evidence type="ECO:0000256" key="1">
    <source>
        <dbReference type="ARBA" id="ARBA00022737"/>
    </source>
</evidence>
<dbReference type="Gene3D" id="2.80.10.50">
    <property type="match status" value="1"/>
</dbReference>
<evidence type="ECO:0000256" key="2">
    <source>
        <dbReference type="PROSITE-ProRule" id="PRU00504"/>
    </source>
</evidence>
<sequence>MSTAPAEATGGEQAAASISTVAGTGAAGFGGDDGPAVAAQFKYPYEVAVSSTGILYVSDYSNHRVRRITTDGKISTLVGTGSAGSGGDGGPANRAQVNCPRQIAVDSTGAVYVADAGGHRVRRVGSDGVISTVAGTGAAGSGGDGGPATKAQLNQPFGVAVDGDGTLYVAEFGGHRVRRVGSDGVISTVAGTGAAGSGGDGGPATKAQLNQPYSVVVDGTGVVHVADSGGHRVRRIDADGVISTVVGTGAAGSGGDGGPATKAQLNRPYGIAVDSTGVLYISEYGGHRVRRVGSDGVISTVAGTGATGSGGDGGPATKAQLNCPFGLTVDSVDALYIADHYNHRVRKVASAMMAGLPETGTVVSLANVRSRLRAGVLRESTKDGGEIHQSLPSPRAHQRWRLVVAGQDNGEVLYRIENLRSGKALEVVGGGTVEGAVVAQRAYEGSGAGHQQWRLIPAGPVTDTPRVYEIANRNSGLLLSIDTNAPSVLRQYGSQGDGRDRQWQLLPG</sequence>
<dbReference type="PANTHER" id="PTHR46388">
    <property type="entry name" value="NHL REPEAT-CONTAINING PROTEIN 2"/>
    <property type="match status" value="1"/>
</dbReference>
<dbReference type="PANTHER" id="PTHR46388:SF2">
    <property type="entry name" value="NHL REPEAT-CONTAINING PROTEIN 2"/>
    <property type="match status" value="1"/>
</dbReference>
<dbReference type="InterPro" id="IPR056822">
    <property type="entry name" value="TEN_NHL"/>
</dbReference>
<proteinExistence type="predicted"/>
<evidence type="ECO:0000313" key="6">
    <source>
        <dbReference type="Proteomes" id="UP001431926"/>
    </source>
</evidence>
<organism evidence="5 6">
    <name type="scientific">Streptomyces anulatus</name>
    <name type="common">Streptomyces chrysomallus</name>
    <dbReference type="NCBI Taxonomy" id="1892"/>
    <lineage>
        <taxon>Bacteria</taxon>
        <taxon>Bacillati</taxon>
        <taxon>Actinomycetota</taxon>
        <taxon>Actinomycetes</taxon>
        <taxon>Kitasatosporales</taxon>
        <taxon>Streptomycetaceae</taxon>
        <taxon>Streptomyces</taxon>
    </lineage>
</organism>
<dbReference type="CDD" id="cd00161">
    <property type="entry name" value="beta-trefoil_Ricin-like"/>
    <property type="match status" value="1"/>
</dbReference>
<feature type="repeat" description="NHL" evidence="2">
    <location>
        <begin position="91"/>
        <end position="127"/>
    </location>
</feature>
<dbReference type="EMBL" id="CP109491">
    <property type="protein sequence ID" value="WUX41419.1"/>
    <property type="molecule type" value="Genomic_DNA"/>
</dbReference>
<feature type="domain" description="Teneurin NHL" evidence="4">
    <location>
        <begin position="86"/>
        <end position="136"/>
    </location>
</feature>
<keyword evidence="6" id="KW-1185">Reference proteome</keyword>
<dbReference type="InterPro" id="IPR035992">
    <property type="entry name" value="Ricin_B-like_lectins"/>
</dbReference>
<gene>
    <name evidence="5" type="ORF">OG367_36630</name>
</gene>
<dbReference type="PROSITE" id="PS50231">
    <property type="entry name" value="RICIN_B_LECTIN"/>
    <property type="match status" value="1"/>
</dbReference>
<dbReference type="Pfam" id="PF14200">
    <property type="entry name" value="RicinB_lectin_2"/>
    <property type="match status" value="1"/>
</dbReference>
<dbReference type="Pfam" id="PF01436">
    <property type="entry name" value="NHL"/>
    <property type="match status" value="1"/>
</dbReference>
<evidence type="ECO:0000313" key="5">
    <source>
        <dbReference type="EMBL" id="WUX41419.1"/>
    </source>
</evidence>
<dbReference type="InterPro" id="IPR011042">
    <property type="entry name" value="6-blade_b-propeller_TolB-like"/>
</dbReference>
<dbReference type="Gene3D" id="2.120.10.30">
    <property type="entry name" value="TolB, C-terminal domain"/>
    <property type="match status" value="3"/>
</dbReference>
<dbReference type="PROSITE" id="PS51125">
    <property type="entry name" value="NHL"/>
    <property type="match status" value="2"/>
</dbReference>
<feature type="domain" description="Teneurin NHL" evidence="4">
    <location>
        <begin position="254"/>
        <end position="304"/>
    </location>
</feature>
<evidence type="ECO:0000259" key="4">
    <source>
        <dbReference type="Pfam" id="PF25021"/>
    </source>
</evidence>
<name>A0ABZ1ZVS3_STRAQ</name>
<dbReference type="SUPFAM" id="SSF50370">
    <property type="entry name" value="Ricin B-like lectins"/>
    <property type="match status" value="1"/>
</dbReference>
<feature type="domain" description="Teneurin NHL" evidence="4">
    <location>
        <begin position="142"/>
        <end position="192"/>
    </location>
</feature>